<protein>
    <submittedName>
        <fullName evidence="3">FMN-binding protein</fullName>
    </submittedName>
</protein>
<organism evidence="3 4">
    <name type="scientific">Prevotella koreensis</name>
    <dbReference type="NCBI Taxonomy" id="2490854"/>
    <lineage>
        <taxon>Bacteria</taxon>
        <taxon>Pseudomonadati</taxon>
        <taxon>Bacteroidota</taxon>
        <taxon>Bacteroidia</taxon>
        <taxon>Bacteroidales</taxon>
        <taxon>Prevotellaceae</taxon>
        <taxon>Prevotella</taxon>
    </lineage>
</organism>
<name>A0A432LLF1_9BACT</name>
<dbReference type="OrthoDB" id="1081374at2"/>
<dbReference type="RefSeq" id="WP_126678743.1">
    <property type="nucleotide sequence ID" value="NZ_CAUTIM010000003.1"/>
</dbReference>
<evidence type="ECO:0000256" key="1">
    <source>
        <dbReference type="SAM" id="SignalP"/>
    </source>
</evidence>
<feature type="signal peptide" evidence="1">
    <location>
        <begin position="1"/>
        <end position="27"/>
    </location>
</feature>
<reference evidence="3 4" key="1">
    <citation type="submission" date="2018-12" db="EMBL/GenBank/DDBJ databases">
        <title>Genome sequencing of Prevotella sp. KCOM 3155 (= JS262).</title>
        <authorList>
            <person name="Kook J.-K."/>
            <person name="Park S.-N."/>
            <person name="Lim Y.K."/>
        </authorList>
    </citation>
    <scope>NUCLEOTIDE SEQUENCE [LARGE SCALE GENOMIC DNA]</scope>
    <source>
        <strain evidence="3 4">KCOM 3155</strain>
    </source>
</reference>
<dbReference type="InterPro" id="IPR007329">
    <property type="entry name" value="FMN-bd"/>
</dbReference>
<dbReference type="EMBL" id="RYYU01000001">
    <property type="protein sequence ID" value="RUL59636.1"/>
    <property type="molecule type" value="Genomic_DNA"/>
</dbReference>
<dbReference type="AlphaFoldDB" id="A0A432LLF1"/>
<keyword evidence="1" id="KW-0732">Signal</keyword>
<accession>A0A432LLF1</accession>
<dbReference type="GO" id="GO:0016020">
    <property type="term" value="C:membrane"/>
    <property type="evidence" value="ECO:0007669"/>
    <property type="project" value="InterPro"/>
</dbReference>
<comment type="caution">
    <text evidence="3">The sequence shown here is derived from an EMBL/GenBank/DDBJ whole genome shotgun (WGS) entry which is preliminary data.</text>
</comment>
<keyword evidence="4" id="KW-1185">Reference proteome</keyword>
<dbReference type="SMART" id="SM00900">
    <property type="entry name" value="FMN_bind"/>
    <property type="match status" value="1"/>
</dbReference>
<evidence type="ECO:0000313" key="4">
    <source>
        <dbReference type="Proteomes" id="UP000278983"/>
    </source>
</evidence>
<proteinExistence type="predicted"/>
<dbReference type="Pfam" id="PF04205">
    <property type="entry name" value="FMN_bind"/>
    <property type="match status" value="1"/>
</dbReference>
<feature type="chain" id="PRO_5019021978" evidence="1">
    <location>
        <begin position="28"/>
        <end position="141"/>
    </location>
</feature>
<evidence type="ECO:0000313" key="3">
    <source>
        <dbReference type="EMBL" id="RUL59636.1"/>
    </source>
</evidence>
<dbReference type="Proteomes" id="UP000278983">
    <property type="component" value="Unassembled WGS sequence"/>
</dbReference>
<sequence length="141" mass="15446">MKKVFINTATAAILLLSSVVVLQNAHATEVQDGVMTKMADGTYVVNTTSLANDVKGYKSATPLNIHIKNNKVVKIEALSNRETPKYFAIVKSQVMPKWEGKTVAKARKLKVDTKTGATISGNAVVENVHRGLDYYVKNVKR</sequence>
<evidence type="ECO:0000259" key="2">
    <source>
        <dbReference type="SMART" id="SM00900"/>
    </source>
</evidence>
<feature type="domain" description="FMN-binding" evidence="2">
    <location>
        <begin position="56"/>
        <end position="135"/>
    </location>
</feature>
<gene>
    <name evidence="3" type="ORF">EHV08_07585</name>
</gene>
<dbReference type="GO" id="GO:0010181">
    <property type="term" value="F:FMN binding"/>
    <property type="evidence" value="ECO:0007669"/>
    <property type="project" value="InterPro"/>
</dbReference>